<organism evidence="15 16">
    <name type="scientific">Cohnella zeiphila</name>
    <dbReference type="NCBI Taxonomy" id="2761120"/>
    <lineage>
        <taxon>Bacteria</taxon>
        <taxon>Bacillati</taxon>
        <taxon>Bacillota</taxon>
        <taxon>Bacilli</taxon>
        <taxon>Bacillales</taxon>
        <taxon>Paenibacillaceae</taxon>
        <taxon>Cohnella</taxon>
    </lineage>
</organism>
<dbReference type="Pfam" id="PF02518">
    <property type="entry name" value="HATPase_c"/>
    <property type="match status" value="1"/>
</dbReference>
<evidence type="ECO:0000256" key="3">
    <source>
        <dbReference type="ARBA" id="ARBA00012438"/>
    </source>
</evidence>
<dbReference type="InterPro" id="IPR003660">
    <property type="entry name" value="HAMP_dom"/>
</dbReference>
<dbReference type="Gene3D" id="6.10.340.10">
    <property type="match status" value="1"/>
</dbReference>
<dbReference type="InterPro" id="IPR050640">
    <property type="entry name" value="Bact_2-comp_sensor_kinase"/>
</dbReference>
<evidence type="ECO:0000259" key="14">
    <source>
        <dbReference type="PROSITE" id="PS50885"/>
    </source>
</evidence>
<dbReference type="AlphaFoldDB" id="A0A7X0VWJ7"/>
<reference evidence="15 16" key="1">
    <citation type="submission" date="2020-08" db="EMBL/GenBank/DDBJ databases">
        <title>Cohnella phylogeny.</title>
        <authorList>
            <person name="Dunlap C."/>
        </authorList>
    </citation>
    <scope>NUCLEOTIDE SEQUENCE [LARGE SCALE GENOMIC DNA]</scope>
    <source>
        <strain evidence="15 16">CBP 2801</strain>
    </source>
</reference>
<protein>
    <recommendedName>
        <fullName evidence="3">histidine kinase</fullName>
        <ecNumber evidence="3">2.7.13.3</ecNumber>
    </recommendedName>
</protein>
<evidence type="ECO:0000256" key="2">
    <source>
        <dbReference type="ARBA" id="ARBA00004651"/>
    </source>
</evidence>
<feature type="transmembrane region" description="Helical" evidence="12">
    <location>
        <begin position="286"/>
        <end position="310"/>
    </location>
</feature>
<evidence type="ECO:0000256" key="10">
    <source>
        <dbReference type="ARBA" id="ARBA00023012"/>
    </source>
</evidence>
<keyword evidence="10" id="KW-0902">Two-component regulatory system</keyword>
<name>A0A7X0VWJ7_9BACL</name>
<comment type="catalytic activity">
    <reaction evidence="1">
        <text>ATP + protein L-histidine = ADP + protein N-phospho-L-histidine.</text>
        <dbReference type="EC" id="2.7.13.3"/>
    </reaction>
</comment>
<dbReference type="InterPro" id="IPR036890">
    <property type="entry name" value="HATPase_C_sf"/>
</dbReference>
<evidence type="ECO:0000256" key="5">
    <source>
        <dbReference type="ARBA" id="ARBA00022553"/>
    </source>
</evidence>
<keyword evidence="4" id="KW-1003">Cell membrane</keyword>
<dbReference type="PANTHER" id="PTHR34220:SF7">
    <property type="entry name" value="SENSOR HISTIDINE KINASE YPDA"/>
    <property type="match status" value="1"/>
</dbReference>
<dbReference type="EMBL" id="JACJVO010000020">
    <property type="protein sequence ID" value="MBB6732472.1"/>
    <property type="molecule type" value="Genomic_DNA"/>
</dbReference>
<dbReference type="Pfam" id="PF06580">
    <property type="entry name" value="His_kinase"/>
    <property type="match status" value="1"/>
</dbReference>
<accession>A0A7X0VWJ7</accession>
<evidence type="ECO:0000313" key="16">
    <source>
        <dbReference type="Proteomes" id="UP000564644"/>
    </source>
</evidence>
<dbReference type="InterPro" id="IPR010559">
    <property type="entry name" value="Sig_transdc_His_kin_internal"/>
</dbReference>
<evidence type="ECO:0000259" key="13">
    <source>
        <dbReference type="PROSITE" id="PS50109"/>
    </source>
</evidence>
<dbReference type="Proteomes" id="UP000564644">
    <property type="component" value="Unassembled WGS sequence"/>
</dbReference>
<feature type="domain" description="Histidine kinase" evidence="13">
    <location>
        <begin position="466"/>
        <end position="581"/>
    </location>
</feature>
<dbReference type="InterPro" id="IPR003594">
    <property type="entry name" value="HATPase_dom"/>
</dbReference>
<evidence type="ECO:0000256" key="12">
    <source>
        <dbReference type="SAM" id="Phobius"/>
    </source>
</evidence>
<evidence type="ECO:0000256" key="11">
    <source>
        <dbReference type="ARBA" id="ARBA00023136"/>
    </source>
</evidence>
<evidence type="ECO:0000256" key="4">
    <source>
        <dbReference type="ARBA" id="ARBA00022475"/>
    </source>
</evidence>
<dbReference type="SUPFAM" id="SSF55874">
    <property type="entry name" value="ATPase domain of HSP90 chaperone/DNA topoisomerase II/histidine kinase"/>
    <property type="match status" value="1"/>
</dbReference>
<dbReference type="RefSeq" id="WP_185130134.1">
    <property type="nucleotide sequence ID" value="NZ_JACJVO010000020.1"/>
</dbReference>
<keyword evidence="16" id="KW-1185">Reference proteome</keyword>
<keyword evidence="8 15" id="KW-0418">Kinase</keyword>
<dbReference type="CDD" id="cd06225">
    <property type="entry name" value="HAMP"/>
    <property type="match status" value="1"/>
</dbReference>
<evidence type="ECO:0000256" key="6">
    <source>
        <dbReference type="ARBA" id="ARBA00022679"/>
    </source>
</evidence>
<keyword evidence="9" id="KW-0067">ATP-binding</keyword>
<evidence type="ECO:0000256" key="9">
    <source>
        <dbReference type="ARBA" id="ARBA00022840"/>
    </source>
</evidence>
<dbReference type="PROSITE" id="PS50109">
    <property type="entry name" value="HIS_KIN"/>
    <property type="match status" value="1"/>
</dbReference>
<dbReference type="GO" id="GO:0005886">
    <property type="term" value="C:plasma membrane"/>
    <property type="evidence" value="ECO:0007669"/>
    <property type="project" value="UniProtKB-SubCell"/>
</dbReference>
<keyword evidence="6" id="KW-0808">Transferase</keyword>
<comment type="caution">
    <text evidence="15">The sequence shown here is derived from an EMBL/GenBank/DDBJ whole genome shotgun (WGS) entry which is preliminary data.</text>
</comment>
<dbReference type="GO" id="GO:0005524">
    <property type="term" value="F:ATP binding"/>
    <property type="evidence" value="ECO:0007669"/>
    <property type="project" value="UniProtKB-KW"/>
</dbReference>
<dbReference type="Gene3D" id="3.30.565.10">
    <property type="entry name" value="Histidine kinase-like ATPase, C-terminal domain"/>
    <property type="match status" value="1"/>
</dbReference>
<dbReference type="SMART" id="SM00387">
    <property type="entry name" value="HATPase_c"/>
    <property type="match status" value="1"/>
</dbReference>
<comment type="subcellular location">
    <subcellularLocation>
        <location evidence="2">Cell membrane</location>
        <topology evidence="2">Multi-pass membrane protein</topology>
    </subcellularLocation>
</comment>
<dbReference type="PANTHER" id="PTHR34220">
    <property type="entry name" value="SENSOR HISTIDINE KINASE YPDA"/>
    <property type="match status" value="1"/>
</dbReference>
<proteinExistence type="predicted"/>
<keyword evidence="12" id="KW-0812">Transmembrane</keyword>
<feature type="domain" description="HAMP" evidence="14">
    <location>
        <begin position="311"/>
        <end position="363"/>
    </location>
</feature>
<gene>
    <name evidence="15" type="ORF">H7C18_16245</name>
</gene>
<evidence type="ECO:0000256" key="8">
    <source>
        <dbReference type="ARBA" id="ARBA00022777"/>
    </source>
</evidence>
<dbReference type="EC" id="2.7.13.3" evidence="3"/>
<keyword evidence="12" id="KW-1133">Transmembrane helix</keyword>
<sequence>MRWIAASLQRKLSLLMLASTLLPLALLGVFTYKVSTDVTEQKLLQSGVDTLGQMQGKLRFVISDIESLSITLIGQSDIQLYLSTTAVNEQVKTRILSFMSDLTSSKNYISNIAIYPKQFNPPLSTTNVYESTLDRQVDLAKVKEKRWTGLYDMTDFAGTHRVLSLIRPMRSIYTLEPIGWLIVSVDESAIADIWSEVGFGEGKGRVLLLGGDGSVLSSTERAWLARPVEELFPDIPWKADGASNYSRFRYGKGSGAMNAIVYPEPSTGWTLMGLTPESLNRSQNRYILQLSAAAVVISIVMNAGLILFVIQRVTNPLKVLARLLSKINPDEPVPVYHPSSSDEIGQLSKSYNKLGSHIKQLKEQLIRDETRKKEADIRALQAQINPHFLYNTLSSVHWMALMSEEKRIAEMVGALSDFLQFSLNKGNDYCPVRQEFAHIRNYAQIQALRYPGQFEVECIVDPELSDKYMLKLLLQPLLENAMIHGILKKGEQGTIAVYLEQRGGDMHFLVLDDGIGMTGERLRQLRDSLAEPELPEHAAAGYGLRNVNERLRLHYGPRSCLRIDSRPGAGTRISFSIPILEGPA</sequence>
<keyword evidence="5" id="KW-0597">Phosphoprotein</keyword>
<dbReference type="InterPro" id="IPR005467">
    <property type="entry name" value="His_kinase_dom"/>
</dbReference>
<dbReference type="GO" id="GO:0000155">
    <property type="term" value="F:phosphorelay sensor kinase activity"/>
    <property type="evidence" value="ECO:0007669"/>
    <property type="project" value="InterPro"/>
</dbReference>
<keyword evidence="7" id="KW-0547">Nucleotide-binding</keyword>
<dbReference type="PROSITE" id="PS50885">
    <property type="entry name" value="HAMP"/>
    <property type="match status" value="1"/>
</dbReference>
<evidence type="ECO:0000256" key="1">
    <source>
        <dbReference type="ARBA" id="ARBA00000085"/>
    </source>
</evidence>
<evidence type="ECO:0000313" key="15">
    <source>
        <dbReference type="EMBL" id="MBB6732472.1"/>
    </source>
</evidence>
<evidence type="ECO:0000256" key="7">
    <source>
        <dbReference type="ARBA" id="ARBA00022741"/>
    </source>
</evidence>
<keyword evidence="11 12" id="KW-0472">Membrane</keyword>